<proteinExistence type="predicted"/>
<reference evidence="1 2" key="2">
    <citation type="submission" date="2018-10" db="EMBL/GenBank/DDBJ databases">
        <authorList>
            <consortium name="Pathogen Informatics"/>
        </authorList>
    </citation>
    <scope>NUCLEOTIDE SEQUENCE [LARGE SCALE GENOMIC DNA]</scope>
</reference>
<dbReference type="AlphaFoldDB" id="A0A0N4UWP3"/>
<gene>
    <name evidence="1" type="ORF">EVEC_LOCUS1629</name>
</gene>
<accession>A0A0N4UWP3</accession>
<keyword evidence="2" id="KW-1185">Reference proteome</keyword>
<dbReference type="Proteomes" id="UP000274131">
    <property type="component" value="Unassembled WGS sequence"/>
</dbReference>
<evidence type="ECO:0000313" key="3">
    <source>
        <dbReference type="WBParaSite" id="EVEC_0000192101-mRNA-1"/>
    </source>
</evidence>
<dbReference type="EMBL" id="UXUI01007242">
    <property type="protein sequence ID" value="VDD86486.1"/>
    <property type="molecule type" value="Genomic_DNA"/>
</dbReference>
<protein>
    <submittedName>
        <fullName evidence="3">EB domain-containing protein</fullName>
    </submittedName>
</protein>
<organism evidence="3">
    <name type="scientific">Enterobius vermicularis</name>
    <name type="common">Human pinworm</name>
    <dbReference type="NCBI Taxonomy" id="51028"/>
    <lineage>
        <taxon>Eukaryota</taxon>
        <taxon>Metazoa</taxon>
        <taxon>Ecdysozoa</taxon>
        <taxon>Nematoda</taxon>
        <taxon>Chromadorea</taxon>
        <taxon>Rhabditida</taxon>
        <taxon>Spirurina</taxon>
        <taxon>Oxyuridomorpha</taxon>
        <taxon>Oxyuroidea</taxon>
        <taxon>Oxyuridae</taxon>
        <taxon>Enterobius</taxon>
    </lineage>
</organism>
<dbReference type="OrthoDB" id="5831822at2759"/>
<sequence length="132" mass="14590">LDERSDSGSSSTFCVHDLPVEVEETIGTSKDCWMEPDGKGKHCICGQDFCNKPRSYRALLSDPEALPIANATMRKKNPLIDYEDVWDEEDEGMNAKPLPVNLIFPGAADIDPRIAGDEIKNNEFGDNGLFSI</sequence>
<reference evidence="3" key="1">
    <citation type="submission" date="2017-02" db="UniProtKB">
        <authorList>
            <consortium name="WormBaseParasite"/>
        </authorList>
    </citation>
    <scope>IDENTIFICATION</scope>
</reference>
<evidence type="ECO:0000313" key="2">
    <source>
        <dbReference type="Proteomes" id="UP000274131"/>
    </source>
</evidence>
<dbReference type="WBParaSite" id="EVEC_0000192101-mRNA-1">
    <property type="protein sequence ID" value="EVEC_0000192101-mRNA-1"/>
    <property type="gene ID" value="EVEC_0000192101"/>
</dbReference>
<evidence type="ECO:0000313" key="1">
    <source>
        <dbReference type="EMBL" id="VDD86486.1"/>
    </source>
</evidence>
<name>A0A0N4UWP3_ENTVE</name>